<accession>A0A248TDX2</accession>
<comment type="similarity">
    <text evidence="1">In the C-terminal section; belongs to the transpeptidase family.</text>
</comment>
<keyword evidence="15" id="KW-0961">Cell wall biogenesis/degradation</keyword>
<evidence type="ECO:0000256" key="4">
    <source>
        <dbReference type="ARBA" id="ARBA00022645"/>
    </source>
</evidence>
<keyword evidence="5" id="KW-0645">Protease</keyword>
<keyword evidence="7" id="KW-0808">Transferase</keyword>
<keyword evidence="18" id="KW-0175">Coiled coil</keyword>
<dbReference type="Gene3D" id="3.40.710.10">
    <property type="entry name" value="DD-peptidase/beta-lactamase superfamily"/>
    <property type="match status" value="1"/>
</dbReference>
<evidence type="ECO:0000313" key="23">
    <source>
        <dbReference type="Proteomes" id="UP000215137"/>
    </source>
</evidence>
<dbReference type="GO" id="GO:0009252">
    <property type="term" value="P:peptidoglycan biosynthetic process"/>
    <property type="evidence" value="ECO:0007669"/>
    <property type="project" value="UniProtKB-KW"/>
</dbReference>
<proteinExistence type="inferred from homology"/>
<dbReference type="InterPro" id="IPR012338">
    <property type="entry name" value="Beta-lactam/transpept-like"/>
</dbReference>
<dbReference type="FunFam" id="1.10.3810.10:FF:000001">
    <property type="entry name" value="Penicillin-binding protein 1A"/>
    <property type="match status" value="1"/>
</dbReference>
<keyword evidence="13 19" id="KW-0472">Membrane</keyword>
<dbReference type="PANTHER" id="PTHR32282:SF32">
    <property type="entry name" value="PENICILLIN-BINDING PROTEIN 2A"/>
    <property type="match status" value="1"/>
</dbReference>
<dbReference type="Proteomes" id="UP000215137">
    <property type="component" value="Chromosome"/>
</dbReference>
<evidence type="ECO:0000256" key="10">
    <source>
        <dbReference type="ARBA" id="ARBA00022960"/>
    </source>
</evidence>
<evidence type="ECO:0000256" key="18">
    <source>
        <dbReference type="SAM" id="Coils"/>
    </source>
</evidence>
<dbReference type="GO" id="GO:0008658">
    <property type="term" value="F:penicillin binding"/>
    <property type="evidence" value="ECO:0007669"/>
    <property type="project" value="InterPro"/>
</dbReference>
<evidence type="ECO:0000256" key="5">
    <source>
        <dbReference type="ARBA" id="ARBA00022670"/>
    </source>
</evidence>
<dbReference type="InterPro" id="IPR050396">
    <property type="entry name" value="Glycosyltr_51/Transpeptidase"/>
</dbReference>
<dbReference type="PANTHER" id="PTHR32282">
    <property type="entry name" value="BINDING PROTEIN TRANSPEPTIDASE, PUTATIVE-RELATED"/>
    <property type="match status" value="1"/>
</dbReference>
<dbReference type="Gene3D" id="1.10.3810.10">
    <property type="entry name" value="Biosynthetic peptidoglycan transglycosylase-like"/>
    <property type="match status" value="1"/>
</dbReference>
<evidence type="ECO:0000256" key="14">
    <source>
        <dbReference type="ARBA" id="ARBA00023268"/>
    </source>
</evidence>
<evidence type="ECO:0000259" key="21">
    <source>
        <dbReference type="Pfam" id="PF00912"/>
    </source>
</evidence>
<dbReference type="GO" id="GO:0008360">
    <property type="term" value="P:regulation of cell shape"/>
    <property type="evidence" value="ECO:0007669"/>
    <property type="project" value="UniProtKB-KW"/>
</dbReference>
<evidence type="ECO:0000256" key="6">
    <source>
        <dbReference type="ARBA" id="ARBA00022676"/>
    </source>
</evidence>
<evidence type="ECO:0000256" key="12">
    <source>
        <dbReference type="ARBA" id="ARBA00022989"/>
    </source>
</evidence>
<evidence type="ECO:0000256" key="7">
    <source>
        <dbReference type="ARBA" id="ARBA00022679"/>
    </source>
</evidence>
<dbReference type="RefSeq" id="WP_095369939.1">
    <property type="nucleotide sequence ID" value="NZ_CP022983.1"/>
</dbReference>
<keyword evidence="23" id="KW-1185">Reference proteome</keyword>
<dbReference type="InterPro" id="IPR001460">
    <property type="entry name" value="PCN-bd_Tpept"/>
</dbReference>
<evidence type="ECO:0000256" key="8">
    <source>
        <dbReference type="ARBA" id="ARBA00022692"/>
    </source>
</evidence>
<dbReference type="InterPro" id="IPR001264">
    <property type="entry name" value="Glyco_trans_51"/>
</dbReference>
<keyword evidence="6" id="KW-0328">Glycosyltransferase</keyword>
<comment type="catalytic activity">
    <reaction evidence="17">
        <text>[GlcNAc-(1-&gt;4)-Mur2Ac(oyl-L-Ala-gamma-D-Glu-L-Lys-D-Ala-D-Ala)](n)-di-trans,octa-cis-undecaprenyl diphosphate + beta-D-GlcNAc-(1-&gt;4)-Mur2Ac(oyl-L-Ala-gamma-D-Glu-L-Lys-D-Ala-D-Ala)-di-trans,octa-cis-undecaprenyl diphosphate = [GlcNAc-(1-&gt;4)-Mur2Ac(oyl-L-Ala-gamma-D-Glu-L-Lys-D-Ala-D-Ala)](n+1)-di-trans,octa-cis-undecaprenyl diphosphate + di-trans,octa-cis-undecaprenyl diphosphate + H(+)</text>
        <dbReference type="Rhea" id="RHEA:23708"/>
        <dbReference type="Rhea" id="RHEA-COMP:9602"/>
        <dbReference type="Rhea" id="RHEA-COMP:9603"/>
        <dbReference type="ChEBI" id="CHEBI:15378"/>
        <dbReference type="ChEBI" id="CHEBI:58405"/>
        <dbReference type="ChEBI" id="CHEBI:60033"/>
        <dbReference type="ChEBI" id="CHEBI:78435"/>
        <dbReference type="EC" id="2.4.99.28"/>
    </reaction>
</comment>
<dbReference type="InterPro" id="IPR023346">
    <property type="entry name" value="Lysozyme-like_dom_sf"/>
</dbReference>
<dbReference type="OrthoDB" id="9766909at2"/>
<reference evidence="22 23" key="1">
    <citation type="submission" date="2017-08" db="EMBL/GenBank/DDBJ databases">
        <title>Complete Genome Sequence of Bacillus kochii Oregon-R-modENCODE STRAIN BDGP4, isolated from Drosophila melanogaster gut.</title>
        <authorList>
            <person name="Wan K.H."/>
            <person name="Yu C."/>
            <person name="Park S."/>
            <person name="Hammonds A.S."/>
            <person name="Booth B.W."/>
            <person name="Celniker S.E."/>
        </authorList>
    </citation>
    <scope>NUCLEOTIDE SEQUENCE [LARGE SCALE GENOMIC DNA]</scope>
    <source>
        <strain evidence="22 23">BDGP4</strain>
    </source>
</reference>
<comment type="similarity">
    <text evidence="2">In the N-terminal section; belongs to the glycosyltransferase 51 family.</text>
</comment>
<gene>
    <name evidence="22" type="ORF">CKF48_02830</name>
</gene>
<keyword evidence="12 19" id="KW-1133">Transmembrane helix</keyword>
<dbReference type="Pfam" id="PF00912">
    <property type="entry name" value="Transgly"/>
    <property type="match status" value="1"/>
</dbReference>
<sequence>MKREKTPFVWLKNMIKKLHIWQVILLLISLGVLFGLIYIIPFATNNDIEGLNSQLSKPTIIYDKNGEVASKVSANKNEGVAFEEIPESLIHAVIAIEDHRFFQHEGVDYQGIGRAFLTNIRAGRIVEGGSTITQQLVKNELLTAEKSYDRKLQEFFIAREVEHQYSKEEILQMYLNRIYFGEGAYGVKKAANKYFAKDLGELSLSESAMLAGLIKAPSTINPYNDKQKAIARKNLVLKQMKQHGYINEEEMNQAINVEMSFKEGEADPMKGKYPYYVDAVLEEAMNRYDLSLDELLTQGYQIYTELDPSMQADIESTYQNDAIFPSTTGERPVQSGMILMDPETGGIRALVGGRGEHTLLGHNRAIHPVGEPGSTMKPIIPYAAAIEAGWENTDMLKDEKLSFGEYAPNNYNNQYLGEVPMYEAVMHSINLPAVWLYNEIGVDRGKKVAEQFGIPKNVLDGGLALALGGTSRPVSPKVMAEAYSVFANGGKKEEAHTIIEIKTQSDEPFVQWESKKETVISEQTANQVTAMLLGVVDYGTGKAAKIDGVEIAGKTGSTQLGIEGLSGTKDQWFVGYTPHLVGAIWVGYDQSDRNHYLTTSSSEGTAPIFKEVMEKVLQGKPIESFNVDKIDDKYKKQQRNKEKQEQRDEIRNWLEDKRNQFFDWFN</sequence>
<evidence type="ECO:0000256" key="9">
    <source>
        <dbReference type="ARBA" id="ARBA00022801"/>
    </source>
</evidence>
<evidence type="ECO:0000256" key="17">
    <source>
        <dbReference type="ARBA" id="ARBA00049902"/>
    </source>
</evidence>
<evidence type="ECO:0000256" key="3">
    <source>
        <dbReference type="ARBA" id="ARBA00022475"/>
    </source>
</evidence>
<dbReference type="GO" id="GO:0006508">
    <property type="term" value="P:proteolysis"/>
    <property type="evidence" value="ECO:0007669"/>
    <property type="project" value="UniProtKB-KW"/>
</dbReference>
<dbReference type="KEGG" id="bko:CKF48_02830"/>
<dbReference type="GO" id="GO:0009002">
    <property type="term" value="F:serine-type D-Ala-D-Ala carboxypeptidase activity"/>
    <property type="evidence" value="ECO:0007669"/>
    <property type="project" value="UniProtKB-EC"/>
</dbReference>
<feature type="transmembrane region" description="Helical" evidence="19">
    <location>
        <begin position="20"/>
        <end position="40"/>
    </location>
</feature>
<dbReference type="SUPFAM" id="SSF56601">
    <property type="entry name" value="beta-lactamase/transpeptidase-like"/>
    <property type="match status" value="1"/>
</dbReference>
<feature type="domain" description="Glycosyl transferase family 51" evidence="21">
    <location>
        <begin position="66"/>
        <end position="241"/>
    </location>
</feature>
<dbReference type="InterPro" id="IPR036950">
    <property type="entry name" value="PBP_transglycosylase"/>
</dbReference>
<name>A0A248TDX2_9BACI</name>
<evidence type="ECO:0000256" key="11">
    <source>
        <dbReference type="ARBA" id="ARBA00022984"/>
    </source>
</evidence>
<evidence type="ECO:0000256" key="15">
    <source>
        <dbReference type="ARBA" id="ARBA00023316"/>
    </source>
</evidence>
<keyword evidence="8 19" id="KW-0812">Transmembrane</keyword>
<keyword evidence="10" id="KW-0133">Cell shape</keyword>
<protein>
    <submittedName>
        <fullName evidence="22">Penicillin-binding protein</fullName>
    </submittedName>
</protein>
<evidence type="ECO:0000256" key="19">
    <source>
        <dbReference type="SAM" id="Phobius"/>
    </source>
</evidence>
<keyword evidence="11" id="KW-0573">Peptidoglycan synthesis</keyword>
<keyword evidence="14" id="KW-0511">Multifunctional enzyme</keyword>
<dbReference type="GO" id="GO:0030288">
    <property type="term" value="C:outer membrane-bounded periplasmic space"/>
    <property type="evidence" value="ECO:0007669"/>
    <property type="project" value="TreeGrafter"/>
</dbReference>
<organism evidence="22 23">
    <name type="scientific">Cytobacillus kochii</name>
    <dbReference type="NCBI Taxonomy" id="859143"/>
    <lineage>
        <taxon>Bacteria</taxon>
        <taxon>Bacillati</taxon>
        <taxon>Bacillota</taxon>
        <taxon>Bacilli</taxon>
        <taxon>Bacillales</taxon>
        <taxon>Bacillaceae</taxon>
        <taxon>Cytobacillus</taxon>
    </lineage>
</organism>
<evidence type="ECO:0000259" key="20">
    <source>
        <dbReference type="Pfam" id="PF00905"/>
    </source>
</evidence>
<dbReference type="GO" id="GO:0071555">
    <property type="term" value="P:cell wall organization"/>
    <property type="evidence" value="ECO:0007669"/>
    <property type="project" value="UniProtKB-KW"/>
</dbReference>
<evidence type="ECO:0000313" key="22">
    <source>
        <dbReference type="EMBL" id="ASV66364.1"/>
    </source>
</evidence>
<feature type="coiled-coil region" evidence="18">
    <location>
        <begin position="627"/>
        <end position="660"/>
    </location>
</feature>
<feature type="domain" description="Penicillin-binding protein transpeptidase" evidence="20">
    <location>
        <begin position="337"/>
        <end position="614"/>
    </location>
</feature>
<dbReference type="GO" id="GO:0008955">
    <property type="term" value="F:peptidoglycan glycosyltransferase activity"/>
    <property type="evidence" value="ECO:0007669"/>
    <property type="project" value="UniProtKB-EC"/>
</dbReference>
<keyword evidence="9" id="KW-0378">Hydrolase</keyword>
<dbReference type="EMBL" id="CP022983">
    <property type="protein sequence ID" value="ASV66364.1"/>
    <property type="molecule type" value="Genomic_DNA"/>
</dbReference>
<dbReference type="NCBIfam" id="TIGR02074">
    <property type="entry name" value="PBP_1a_fam"/>
    <property type="match status" value="1"/>
</dbReference>
<keyword evidence="3" id="KW-1003">Cell membrane</keyword>
<dbReference type="SUPFAM" id="SSF53955">
    <property type="entry name" value="Lysozyme-like"/>
    <property type="match status" value="1"/>
</dbReference>
<evidence type="ECO:0000256" key="1">
    <source>
        <dbReference type="ARBA" id="ARBA00007090"/>
    </source>
</evidence>
<dbReference type="Pfam" id="PF00905">
    <property type="entry name" value="Transpeptidase"/>
    <property type="match status" value="1"/>
</dbReference>
<evidence type="ECO:0000256" key="16">
    <source>
        <dbReference type="ARBA" id="ARBA00034000"/>
    </source>
</evidence>
<comment type="catalytic activity">
    <reaction evidence="16">
        <text>Preferential cleavage: (Ac)2-L-Lys-D-Ala-|-D-Ala. Also transpeptidation of peptidyl-alanyl moieties that are N-acyl substituents of D-alanine.</text>
        <dbReference type="EC" id="3.4.16.4"/>
    </reaction>
</comment>
<evidence type="ECO:0000256" key="2">
    <source>
        <dbReference type="ARBA" id="ARBA00007739"/>
    </source>
</evidence>
<evidence type="ECO:0000256" key="13">
    <source>
        <dbReference type="ARBA" id="ARBA00023136"/>
    </source>
</evidence>
<keyword evidence="4" id="KW-0121">Carboxypeptidase</keyword>
<dbReference type="AlphaFoldDB" id="A0A248TDX2"/>